<protein>
    <recommendedName>
        <fullName evidence="3">Carboxylic ester hydrolase</fullName>
        <ecNumber evidence="3">3.1.1.-</ecNumber>
    </recommendedName>
</protein>
<dbReference type="InterPro" id="IPR002018">
    <property type="entry name" value="CarbesteraseB"/>
</dbReference>
<reference evidence="5 6" key="1">
    <citation type="submission" date="2016-03" db="EMBL/GenBank/DDBJ databases">
        <authorList>
            <person name="Ploux O."/>
        </authorList>
    </citation>
    <scope>NUCLEOTIDE SEQUENCE [LARGE SCALE GENOMIC DNA]</scope>
    <source>
        <strain evidence="5 6">UAMH 11012</strain>
    </source>
</reference>
<dbReference type="SUPFAM" id="SSF53474">
    <property type="entry name" value="alpha/beta-Hydrolases"/>
    <property type="match status" value="1"/>
</dbReference>
<name>A0A1L7XKB6_9HELO</name>
<dbReference type="Gene3D" id="3.40.50.1820">
    <property type="entry name" value="alpha/beta hydrolase"/>
    <property type="match status" value="1"/>
</dbReference>
<feature type="chain" id="PRO_5011813985" description="Carboxylic ester hydrolase" evidence="3">
    <location>
        <begin position="26"/>
        <end position="581"/>
    </location>
</feature>
<dbReference type="EC" id="3.1.1.-" evidence="3"/>
<keyword evidence="2 3" id="KW-0378">Hydrolase</keyword>
<dbReference type="GO" id="GO:0016787">
    <property type="term" value="F:hydrolase activity"/>
    <property type="evidence" value="ECO:0007669"/>
    <property type="project" value="UniProtKB-KW"/>
</dbReference>
<feature type="domain" description="Carboxylesterase type B" evidence="4">
    <location>
        <begin position="45"/>
        <end position="575"/>
    </location>
</feature>
<dbReference type="OrthoDB" id="408631at2759"/>
<proteinExistence type="inferred from homology"/>
<dbReference type="InterPro" id="IPR050309">
    <property type="entry name" value="Type-B_Carboxylest/Lipase"/>
</dbReference>
<sequence>MLCNAFLSAIILAVASFGAPTSGSSQQLPIVDIGYDVHRASLNASGSYYNFTNIRYAQPPTGNLRFSPPLPPIGINKTVNDGGSVPIMCAQAGPAWEATAFRILGGANASQFSPNPPPLNLSSLPTAMPGEVEDCLFLDVMVPTSIFDKKEVKPGGELSASDKANSIMIDESIAPVMVWIFGGGFVSGSKTHSGNPAGILERAQENNGEGVIFVALNYRLGILGWLSGSTYQQNATSNLGLHDQALALKWIQNNIHLFGGDPGRVTVFGESAGGSSILAQLTAYGGTKSAPFKRAIMQSPAYFPVATNFQQEDTFNDVLSISSLVAARNISTTQELRELSEAQLYEINAAFVNQFPYGDFVLFPTVDGEFNTKLPEELLAHGQFDRSVEVMVGANGNEGAFFFNRFLKNESDFEAQVSLLLPGARKQDVKYITQTLYPPVYDGSFGYKTMAERIALWTSDLTVDCKAILANQAYNNSYSYIFVGPPGYHTQDVAYTFYNNGEEIDNFRVPVNATLAKVMQEYFINFATTGKPNANEKGAPFFQPYGSGTEMQILGLEGIETQVVDPKKIERCDWWQKALFY</sequence>
<dbReference type="AlphaFoldDB" id="A0A1L7XKB6"/>
<keyword evidence="6" id="KW-1185">Reference proteome</keyword>
<organism evidence="5 6">
    <name type="scientific">Phialocephala subalpina</name>
    <dbReference type="NCBI Taxonomy" id="576137"/>
    <lineage>
        <taxon>Eukaryota</taxon>
        <taxon>Fungi</taxon>
        <taxon>Dikarya</taxon>
        <taxon>Ascomycota</taxon>
        <taxon>Pezizomycotina</taxon>
        <taxon>Leotiomycetes</taxon>
        <taxon>Helotiales</taxon>
        <taxon>Mollisiaceae</taxon>
        <taxon>Phialocephala</taxon>
        <taxon>Phialocephala fortinii species complex</taxon>
    </lineage>
</organism>
<evidence type="ECO:0000313" key="5">
    <source>
        <dbReference type="EMBL" id="CZR65500.1"/>
    </source>
</evidence>
<dbReference type="Proteomes" id="UP000184330">
    <property type="component" value="Unassembled WGS sequence"/>
</dbReference>
<keyword evidence="3" id="KW-0732">Signal</keyword>
<gene>
    <name evidence="5" type="ORF">PAC_15400</name>
</gene>
<dbReference type="InterPro" id="IPR029058">
    <property type="entry name" value="AB_hydrolase_fold"/>
</dbReference>
<evidence type="ECO:0000313" key="6">
    <source>
        <dbReference type="Proteomes" id="UP000184330"/>
    </source>
</evidence>
<dbReference type="EMBL" id="FJOG01000031">
    <property type="protein sequence ID" value="CZR65500.1"/>
    <property type="molecule type" value="Genomic_DNA"/>
</dbReference>
<evidence type="ECO:0000256" key="3">
    <source>
        <dbReference type="RuleBase" id="RU361235"/>
    </source>
</evidence>
<comment type="similarity">
    <text evidence="1 3">Belongs to the type-B carboxylesterase/lipase family.</text>
</comment>
<dbReference type="STRING" id="576137.A0A1L7XKB6"/>
<feature type="signal peptide" evidence="3">
    <location>
        <begin position="1"/>
        <end position="25"/>
    </location>
</feature>
<evidence type="ECO:0000256" key="2">
    <source>
        <dbReference type="ARBA" id="ARBA00022801"/>
    </source>
</evidence>
<dbReference type="PROSITE" id="PS00122">
    <property type="entry name" value="CARBOXYLESTERASE_B_1"/>
    <property type="match status" value="1"/>
</dbReference>
<accession>A0A1L7XKB6</accession>
<dbReference type="InterPro" id="IPR019826">
    <property type="entry name" value="Carboxylesterase_B_AS"/>
</dbReference>
<dbReference type="PANTHER" id="PTHR11559">
    <property type="entry name" value="CARBOXYLESTERASE"/>
    <property type="match status" value="1"/>
</dbReference>
<evidence type="ECO:0000256" key="1">
    <source>
        <dbReference type="ARBA" id="ARBA00005964"/>
    </source>
</evidence>
<dbReference type="Pfam" id="PF00135">
    <property type="entry name" value="COesterase"/>
    <property type="match status" value="1"/>
</dbReference>
<evidence type="ECO:0000259" key="4">
    <source>
        <dbReference type="Pfam" id="PF00135"/>
    </source>
</evidence>